<dbReference type="AlphaFoldDB" id="A0A087UML1"/>
<sequence length="76" mass="8589">MTCHLNSNVFSFQCVLLLQCLSIKLKVNHLKLLAFIWELLAFSHGQLYVACSKVGTGKNLYIFASGSETRNIVYHI</sequence>
<name>A0A087UML1_STEMI</name>
<feature type="non-terminal residue" evidence="1">
    <location>
        <position position="76"/>
    </location>
</feature>
<reference evidence="1 2" key="1">
    <citation type="submission" date="2013-11" db="EMBL/GenBank/DDBJ databases">
        <title>Genome sequencing of Stegodyphus mimosarum.</title>
        <authorList>
            <person name="Bechsgaard J."/>
        </authorList>
    </citation>
    <scope>NUCLEOTIDE SEQUENCE [LARGE SCALE GENOMIC DNA]</scope>
</reference>
<evidence type="ECO:0000313" key="1">
    <source>
        <dbReference type="EMBL" id="KFM78600.1"/>
    </source>
</evidence>
<gene>
    <name evidence="1" type="ORF">X975_23343</name>
</gene>
<organism evidence="1 2">
    <name type="scientific">Stegodyphus mimosarum</name>
    <name type="common">African social velvet spider</name>
    <dbReference type="NCBI Taxonomy" id="407821"/>
    <lineage>
        <taxon>Eukaryota</taxon>
        <taxon>Metazoa</taxon>
        <taxon>Ecdysozoa</taxon>
        <taxon>Arthropoda</taxon>
        <taxon>Chelicerata</taxon>
        <taxon>Arachnida</taxon>
        <taxon>Araneae</taxon>
        <taxon>Araneomorphae</taxon>
        <taxon>Entelegynae</taxon>
        <taxon>Eresoidea</taxon>
        <taxon>Eresidae</taxon>
        <taxon>Stegodyphus</taxon>
    </lineage>
</organism>
<dbReference type="OrthoDB" id="6432165at2759"/>
<accession>A0A087UML1</accession>
<dbReference type="Proteomes" id="UP000054359">
    <property type="component" value="Unassembled WGS sequence"/>
</dbReference>
<proteinExistence type="predicted"/>
<keyword evidence="2" id="KW-1185">Reference proteome</keyword>
<protein>
    <submittedName>
        <fullName evidence="1">Uncharacterized protein</fullName>
    </submittedName>
</protein>
<dbReference type="EMBL" id="KK120584">
    <property type="protein sequence ID" value="KFM78600.1"/>
    <property type="molecule type" value="Genomic_DNA"/>
</dbReference>
<evidence type="ECO:0000313" key="2">
    <source>
        <dbReference type="Proteomes" id="UP000054359"/>
    </source>
</evidence>